<dbReference type="AlphaFoldDB" id="A0A7X7LYY2"/>
<comment type="caution">
    <text evidence="6">The sequence shown here is derived from an EMBL/GenBank/DDBJ whole genome shotgun (WGS) entry which is preliminary data.</text>
</comment>
<dbReference type="Pfam" id="PF13458">
    <property type="entry name" value="Peripla_BP_6"/>
    <property type="match status" value="1"/>
</dbReference>
<evidence type="ECO:0000256" key="3">
    <source>
        <dbReference type="ARBA" id="ARBA00022729"/>
    </source>
</evidence>
<dbReference type="GO" id="GO:0006865">
    <property type="term" value="P:amino acid transport"/>
    <property type="evidence" value="ECO:0007669"/>
    <property type="project" value="UniProtKB-KW"/>
</dbReference>
<comment type="similarity">
    <text evidence="1">Belongs to the leucine-binding protein family.</text>
</comment>
<dbReference type="SUPFAM" id="SSF53822">
    <property type="entry name" value="Periplasmic binding protein-like I"/>
    <property type="match status" value="1"/>
</dbReference>
<feature type="domain" description="Leucine-binding protein" evidence="5">
    <location>
        <begin position="33"/>
        <end position="377"/>
    </location>
</feature>
<dbReference type="Proteomes" id="UP000536534">
    <property type="component" value="Unassembled WGS sequence"/>
</dbReference>
<proteinExistence type="inferred from homology"/>
<evidence type="ECO:0000256" key="4">
    <source>
        <dbReference type="ARBA" id="ARBA00022970"/>
    </source>
</evidence>
<dbReference type="PANTHER" id="PTHR47151:SF2">
    <property type="entry name" value="AMINO ACID BINDING PROTEIN"/>
    <property type="match status" value="1"/>
</dbReference>
<dbReference type="OrthoDB" id="9794826at2"/>
<protein>
    <submittedName>
        <fullName evidence="6">ABC transporter substrate-binding protein</fullName>
    </submittedName>
</protein>
<dbReference type="InterPro" id="IPR000709">
    <property type="entry name" value="Leu_Ile_Val-bd"/>
</dbReference>
<dbReference type="Gene3D" id="3.40.50.2300">
    <property type="match status" value="2"/>
</dbReference>
<keyword evidence="3" id="KW-0732">Signal</keyword>
<dbReference type="PANTHER" id="PTHR47151">
    <property type="entry name" value="LEU/ILE/VAL-BINDING ABC TRANSPORTER SUBUNIT"/>
    <property type="match status" value="1"/>
</dbReference>
<name>A0A7X7LYY2_9RHOO</name>
<evidence type="ECO:0000313" key="6">
    <source>
        <dbReference type="EMBL" id="NLF55909.1"/>
    </source>
</evidence>
<dbReference type="InterPro" id="IPR028082">
    <property type="entry name" value="Peripla_BP_I"/>
</dbReference>
<dbReference type="EMBL" id="JAAYYV010000472">
    <property type="protein sequence ID" value="NLF55909.1"/>
    <property type="molecule type" value="Genomic_DNA"/>
</dbReference>
<gene>
    <name evidence="6" type="ORF">GX576_16205</name>
</gene>
<dbReference type="CDD" id="cd06335">
    <property type="entry name" value="PBP1_ABC_ligand_binding-like"/>
    <property type="match status" value="1"/>
</dbReference>
<evidence type="ECO:0000256" key="2">
    <source>
        <dbReference type="ARBA" id="ARBA00022448"/>
    </source>
</evidence>
<dbReference type="PRINTS" id="PR00337">
    <property type="entry name" value="LEUILEVALBP"/>
</dbReference>
<evidence type="ECO:0000259" key="5">
    <source>
        <dbReference type="Pfam" id="PF13458"/>
    </source>
</evidence>
<evidence type="ECO:0000256" key="1">
    <source>
        <dbReference type="ARBA" id="ARBA00010062"/>
    </source>
</evidence>
<keyword evidence="4" id="KW-0029">Amino-acid transport</keyword>
<evidence type="ECO:0000313" key="7">
    <source>
        <dbReference type="Proteomes" id="UP000536534"/>
    </source>
</evidence>
<accession>A0A7X7LYY2</accession>
<sequence length="404" mass="43326">MNRSRLFGALCALLFALRCDVAEWPREAHAVETVRIGVSGPFTGANSPIGISMREGIRIAAAQINADGGVLGRPIELVERDDESRNEVGARVAEQLIERHRVVAALGSVDTGVALASHRHYQLARIPVITAAATGTLVTSQFRAPEFADNFVFRVAASDRVQAAKIVDEAVINRGLRRVAIFHDATNYGQRGRADLEQALARHAIAPVLVERVQPDQNDLGGRLGRARAAGAEVVLAYGIGAELGQLARALAAIGWQAPLIGSWTLGMSAFIDGAGHHAEGTRMPQTFIADAATPRRKAFLDAWQAATGTSRIPVPPAAAQGYDALMLLAAAIRQARSVEGDPIREALENLQTPVEGAIMTYLRPFSRDNHEAIAEPRQVQLGEIRGGTVVFAYDSERLLGARR</sequence>
<dbReference type="InterPro" id="IPR028081">
    <property type="entry name" value="Leu-bd"/>
</dbReference>
<organism evidence="6 7">
    <name type="scientific">Thauera phenolivorans</name>
    <dbReference type="NCBI Taxonomy" id="1792543"/>
    <lineage>
        <taxon>Bacteria</taxon>
        <taxon>Pseudomonadati</taxon>
        <taxon>Pseudomonadota</taxon>
        <taxon>Betaproteobacteria</taxon>
        <taxon>Rhodocyclales</taxon>
        <taxon>Zoogloeaceae</taxon>
        <taxon>Thauera</taxon>
    </lineage>
</organism>
<reference evidence="6 7" key="1">
    <citation type="journal article" date="2020" name="Biotechnol. Biofuels">
        <title>New insights from the biogas microbiome by comprehensive genome-resolved metagenomics of nearly 1600 species originating from multiple anaerobic digesters.</title>
        <authorList>
            <person name="Campanaro S."/>
            <person name="Treu L."/>
            <person name="Rodriguez-R L.M."/>
            <person name="Kovalovszki A."/>
            <person name="Ziels R.M."/>
            <person name="Maus I."/>
            <person name="Zhu X."/>
            <person name="Kougias P.G."/>
            <person name="Basile A."/>
            <person name="Luo G."/>
            <person name="Schluter A."/>
            <person name="Konstantinidis K.T."/>
            <person name="Angelidaki I."/>
        </authorList>
    </citation>
    <scope>NUCLEOTIDE SEQUENCE [LARGE SCALE GENOMIC DNA]</scope>
    <source>
        <strain evidence="6">AS06rmzACSIP_256</strain>
    </source>
</reference>
<dbReference type="RefSeq" id="WP_083200485.1">
    <property type="nucleotide sequence ID" value="NZ_MBFM01000007.1"/>
</dbReference>
<keyword evidence="2" id="KW-0813">Transport</keyword>